<accession>A0ABV5JV95</accession>
<keyword evidence="2" id="KW-1133">Transmembrane helix</keyword>
<gene>
    <name evidence="3" type="ORF">ACFFVD_13400</name>
</gene>
<keyword evidence="2" id="KW-0472">Membrane</keyword>
<organism evidence="3 4">
    <name type="scientific">Dietzia aerolata</name>
    <dbReference type="NCBI Taxonomy" id="595984"/>
    <lineage>
        <taxon>Bacteria</taxon>
        <taxon>Bacillati</taxon>
        <taxon>Actinomycetota</taxon>
        <taxon>Actinomycetes</taxon>
        <taxon>Mycobacteriales</taxon>
        <taxon>Dietziaceae</taxon>
        <taxon>Dietzia</taxon>
    </lineage>
</organism>
<evidence type="ECO:0000256" key="2">
    <source>
        <dbReference type="SAM" id="Phobius"/>
    </source>
</evidence>
<feature type="transmembrane region" description="Helical" evidence="2">
    <location>
        <begin position="60"/>
        <end position="81"/>
    </location>
</feature>
<feature type="compositionally biased region" description="Low complexity" evidence="1">
    <location>
        <begin position="325"/>
        <end position="342"/>
    </location>
</feature>
<name>A0ABV5JV95_9ACTN</name>
<evidence type="ECO:0000313" key="3">
    <source>
        <dbReference type="EMBL" id="MFB9260800.1"/>
    </source>
</evidence>
<feature type="transmembrane region" description="Helical" evidence="2">
    <location>
        <begin position="111"/>
        <end position="131"/>
    </location>
</feature>
<feature type="region of interest" description="Disordered" evidence="1">
    <location>
        <begin position="317"/>
        <end position="350"/>
    </location>
</feature>
<proteinExistence type="predicted"/>
<reference evidence="3 4" key="1">
    <citation type="submission" date="2024-09" db="EMBL/GenBank/DDBJ databases">
        <authorList>
            <person name="Sun Q."/>
            <person name="Mori K."/>
        </authorList>
    </citation>
    <scope>NUCLEOTIDE SEQUENCE [LARGE SCALE GENOMIC DNA]</scope>
    <source>
        <strain evidence="3 4">CCM 7659</strain>
    </source>
</reference>
<feature type="transmembrane region" description="Helical" evidence="2">
    <location>
        <begin position="30"/>
        <end position="53"/>
    </location>
</feature>
<protein>
    <submittedName>
        <fullName evidence="3">Uncharacterized protein</fullName>
    </submittedName>
</protein>
<sequence>MVSNAGPDDAVQVTSLEWRRHFYRVGSGPALVGCVVASLIAIIGFTGAVLAAAQWDSHNAVVLIWAGTGLFGSGMAASLIFQSQILPPAMNTVSISNGVTVVRSAGGMQSFVFVSVAMLGFVMLFIGLLVGMRHGVIPQDRRGNVVTVSLFLVFVLAMLIRQLLVTRVGHALEFSPHDLYVHIGETRAEIPWNSIVETHLHHGKGIGHNDGIGLTITDQASVAEPMFTGEPRRLPGAPLPIALFNFSVDEDTLFNVIAAAHSHPEVRQLFGSEEGRVLFDGPSRDLRRTMRRSEVWLPWERGVHAALYPVAPATSDNPGAPEILAPDTAPAPVPATEDTAVPGSADTTLG</sequence>
<evidence type="ECO:0000313" key="4">
    <source>
        <dbReference type="Proteomes" id="UP001589700"/>
    </source>
</evidence>
<keyword evidence="4" id="KW-1185">Reference proteome</keyword>
<dbReference type="RefSeq" id="WP_182632208.1">
    <property type="nucleotide sequence ID" value="NZ_JAALDM010000123.1"/>
</dbReference>
<evidence type="ECO:0000256" key="1">
    <source>
        <dbReference type="SAM" id="MobiDB-lite"/>
    </source>
</evidence>
<keyword evidence="2" id="KW-0812">Transmembrane</keyword>
<dbReference type="EMBL" id="JBHMDY010000008">
    <property type="protein sequence ID" value="MFB9260800.1"/>
    <property type="molecule type" value="Genomic_DNA"/>
</dbReference>
<feature type="transmembrane region" description="Helical" evidence="2">
    <location>
        <begin position="143"/>
        <end position="164"/>
    </location>
</feature>
<dbReference type="Proteomes" id="UP001589700">
    <property type="component" value="Unassembled WGS sequence"/>
</dbReference>
<comment type="caution">
    <text evidence="3">The sequence shown here is derived from an EMBL/GenBank/DDBJ whole genome shotgun (WGS) entry which is preliminary data.</text>
</comment>